<accession>A0A7C9AU74</accession>
<proteinExistence type="predicted"/>
<reference evidence="1" key="2">
    <citation type="submission" date="2020-07" db="EMBL/GenBank/DDBJ databases">
        <authorList>
            <person name="Vera ALvarez R."/>
            <person name="Arias-Moreno D.M."/>
            <person name="Jimenez-Jacinto V."/>
            <person name="Jimenez-Bremont J.F."/>
            <person name="Swaminathan K."/>
            <person name="Moose S.P."/>
            <person name="Guerrero-Gonzalez M.L."/>
            <person name="Marino-Ramirez L."/>
            <person name="Landsman D."/>
            <person name="Rodriguez-Kessler M."/>
            <person name="Delgado-Sanchez P."/>
        </authorList>
    </citation>
    <scope>NUCLEOTIDE SEQUENCE</scope>
    <source>
        <tissue evidence="1">Cladode</tissue>
    </source>
</reference>
<name>A0A7C9AU74_OPUST</name>
<dbReference type="AlphaFoldDB" id="A0A7C9AU74"/>
<dbReference type="EMBL" id="GISG01270251">
    <property type="protein sequence ID" value="MBA4676174.1"/>
    <property type="molecule type" value="Transcribed_RNA"/>
</dbReference>
<organism evidence="1">
    <name type="scientific">Opuntia streptacantha</name>
    <name type="common">Prickly pear cactus</name>
    <name type="synonym">Opuntia cardona</name>
    <dbReference type="NCBI Taxonomy" id="393608"/>
    <lineage>
        <taxon>Eukaryota</taxon>
        <taxon>Viridiplantae</taxon>
        <taxon>Streptophyta</taxon>
        <taxon>Embryophyta</taxon>
        <taxon>Tracheophyta</taxon>
        <taxon>Spermatophyta</taxon>
        <taxon>Magnoliopsida</taxon>
        <taxon>eudicotyledons</taxon>
        <taxon>Gunneridae</taxon>
        <taxon>Pentapetalae</taxon>
        <taxon>Caryophyllales</taxon>
        <taxon>Cactineae</taxon>
        <taxon>Cactaceae</taxon>
        <taxon>Opuntioideae</taxon>
        <taxon>Opuntia</taxon>
    </lineage>
</organism>
<sequence length="119" mass="13926">MADQYFLCDPPESEIGRLPSFCRTGPERKKEERGQQLPREEFDSWELGYFWSVNGRELMIIRKDGEVFLLSPKSHMDNGLSFWEFDALPSLLRRKADPPSLQGIIILHFIYLIVEISSY</sequence>
<evidence type="ECO:0000313" key="1">
    <source>
        <dbReference type="EMBL" id="MBA4676174.1"/>
    </source>
</evidence>
<reference evidence="1" key="1">
    <citation type="journal article" date="2013" name="J. Plant Res.">
        <title>Effect of fungi and light on seed germination of three Opuntia species from semiarid lands of central Mexico.</title>
        <authorList>
            <person name="Delgado-Sanchez P."/>
            <person name="Jimenez-Bremont J.F."/>
            <person name="Guerrero-Gonzalez Mde L."/>
            <person name="Flores J."/>
        </authorList>
    </citation>
    <scope>NUCLEOTIDE SEQUENCE</scope>
    <source>
        <tissue evidence="1">Cladode</tissue>
    </source>
</reference>
<protein>
    <submittedName>
        <fullName evidence="1">Uncharacterized protein</fullName>
    </submittedName>
</protein>